<reference evidence="16 17" key="1">
    <citation type="submission" date="2012-11" db="EMBL/GenBank/DDBJ databases">
        <title>Whole genome sequence of Acidisphaera rubrifaciens HS-AP3.</title>
        <authorList>
            <person name="Azuma Y."/>
            <person name="Higashiura N."/>
            <person name="Hirakawa H."/>
            <person name="Matsushita K."/>
        </authorList>
    </citation>
    <scope>NUCLEOTIDE SEQUENCE [LARGE SCALE GENOMIC DNA]</scope>
    <source>
        <strain evidence="16 17">HS-AP3</strain>
    </source>
</reference>
<evidence type="ECO:0000313" key="16">
    <source>
        <dbReference type="EMBL" id="GAN78174.1"/>
    </source>
</evidence>
<evidence type="ECO:0000256" key="9">
    <source>
        <dbReference type="ARBA" id="ARBA00022842"/>
    </source>
</evidence>
<dbReference type="RefSeq" id="WP_048862638.1">
    <property type="nucleotide sequence ID" value="NZ_BANB01000671.1"/>
</dbReference>
<dbReference type="InterPro" id="IPR012310">
    <property type="entry name" value="DNA_ligase_ATP-dep_cent"/>
</dbReference>
<keyword evidence="10" id="KW-0233">DNA recombination</keyword>
<dbReference type="AlphaFoldDB" id="A0A0D6PBE7"/>
<evidence type="ECO:0000256" key="7">
    <source>
        <dbReference type="ARBA" id="ARBA00022763"/>
    </source>
</evidence>
<evidence type="ECO:0000256" key="14">
    <source>
        <dbReference type="SAM" id="MobiDB-lite"/>
    </source>
</evidence>
<evidence type="ECO:0000259" key="15">
    <source>
        <dbReference type="PROSITE" id="PS50160"/>
    </source>
</evidence>
<dbReference type="NCBIfam" id="NF006701">
    <property type="entry name" value="PRK09247.1"/>
    <property type="match status" value="1"/>
</dbReference>
<evidence type="ECO:0000256" key="8">
    <source>
        <dbReference type="ARBA" id="ARBA00022840"/>
    </source>
</evidence>
<keyword evidence="8" id="KW-0067">ATP-binding</keyword>
<dbReference type="GO" id="GO:0006310">
    <property type="term" value="P:DNA recombination"/>
    <property type="evidence" value="ECO:0007669"/>
    <property type="project" value="UniProtKB-KW"/>
</dbReference>
<evidence type="ECO:0000256" key="13">
    <source>
        <dbReference type="ARBA" id="ARBA00034003"/>
    </source>
</evidence>
<dbReference type="InterPro" id="IPR050191">
    <property type="entry name" value="ATP-dep_DNA_ligase"/>
</dbReference>
<dbReference type="GO" id="GO:0003910">
    <property type="term" value="F:DNA ligase (ATP) activity"/>
    <property type="evidence" value="ECO:0007669"/>
    <property type="project" value="UniProtKB-EC"/>
</dbReference>
<accession>A0A0D6PBE7</accession>
<keyword evidence="17" id="KW-1185">Reference proteome</keyword>
<comment type="caution">
    <text evidence="16">The sequence shown here is derived from an EMBL/GenBank/DDBJ whole genome shotgun (WGS) entry which is preliminary data.</text>
</comment>
<keyword evidence="9" id="KW-0460">Magnesium</keyword>
<dbReference type="EC" id="6.5.1.1" evidence="1"/>
<evidence type="ECO:0000256" key="12">
    <source>
        <dbReference type="ARBA" id="ARBA00023306"/>
    </source>
</evidence>
<dbReference type="Pfam" id="PF04679">
    <property type="entry name" value="DNA_ligase_A_C"/>
    <property type="match status" value="1"/>
</dbReference>
<evidence type="ECO:0000256" key="6">
    <source>
        <dbReference type="ARBA" id="ARBA00022741"/>
    </source>
</evidence>
<dbReference type="PROSITE" id="PS50160">
    <property type="entry name" value="DNA_LIGASE_A3"/>
    <property type="match status" value="1"/>
</dbReference>
<keyword evidence="6" id="KW-0547">Nucleotide-binding</keyword>
<dbReference type="InterPro" id="IPR036599">
    <property type="entry name" value="DNA_ligase_N_sf"/>
</dbReference>
<keyword evidence="2 16" id="KW-0436">Ligase</keyword>
<dbReference type="GO" id="GO:0006281">
    <property type="term" value="P:DNA repair"/>
    <property type="evidence" value="ECO:0007669"/>
    <property type="project" value="UniProtKB-KW"/>
</dbReference>
<sequence length="541" mass="59546">MIAFADLLERLVFTPGRNAKIALLRRYFATTPDPDRGIGLAAVTGELTFAAAKPGLIRQLAMERVDPVLFAWSYDYVGDLAETVALIWPARPTNAAPPSIAEVAHALETTPKAELPALVAGWLDASAPGVRLALLKLITGALRVGASARLAKLALADLAGGAIDADAIEEVWHGLSPPYRALFAWIEGHGPRPDPQAAPVFRPPMLAHPLEPPDLAALDAARFRAEWKWDGIRVQLVATPGGRRLYSRGADDISAAFPEIVEALEAEAVLDGELLVARDGIVAPFADLQQRLNRRSVTPRMMRDFPVIVRLYDLLFDGAEDLRPLPFDARRARLEAWHARVRPARMDLSEMIAFDTIDALAALRDGARAAAIEGLMLKRADSPYVPGRPRGLWWKWKRAPLTIDAVLMYAQRGHGRRSSFYTDYTFGLWRADGALLPVGKAYFGLTDAEIGWLDRWIRNHTTARFGPVREVDKTFVLEIAFDAAQLSNRHKSGVALRFPRILRMRPDKPAEEADRLEDLLARAEGRPRAHAPAVDDGGDEG</sequence>
<dbReference type="OrthoDB" id="9767858at2"/>
<evidence type="ECO:0000256" key="1">
    <source>
        <dbReference type="ARBA" id="ARBA00012727"/>
    </source>
</evidence>
<dbReference type="CDD" id="cd07972">
    <property type="entry name" value="OBF_DNA_ligase_Arch_LigB"/>
    <property type="match status" value="1"/>
</dbReference>
<keyword evidence="7" id="KW-0227">DNA damage</keyword>
<dbReference type="SUPFAM" id="SSF56091">
    <property type="entry name" value="DNA ligase/mRNA capping enzyme, catalytic domain"/>
    <property type="match status" value="1"/>
</dbReference>
<dbReference type="GO" id="GO:0005524">
    <property type="term" value="F:ATP binding"/>
    <property type="evidence" value="ECO:0007669"/>
    <property type="project" value="UniProtKB-KW"/>
</dbReference>
<dbReference type="GO" id="GO:0006260">
    <property type="term" value="P:DNA replication"/>
    <property type="evidence" value="ECO:0007669"/>
    <property type="project" value="UniProtKB-KW"/>
</dbReference>
<keyword evidence="3" id="KW-0132">Cell division</keyword>
<evidence type="ECO:0000313" key="17">
    <source>
        <dbReference type="Proteomes" id="UP000032680"/>
    </source>
</evidence>
<dbReference type="Gene3D" id="2.40.50.140">
    <property type="entry name" value="Nucleic acid-binding proteins"/>
    <property type="match status" value="1"/>
</dbReference>
<dbReference type="InterPro" id="IPR012309">
    <property type="entry name" value="DNA_ligase_ATP-dep_C"/>
</dbReference>
<keyword evidence="5" id="KW-0479">Metal-binding</keyword>
<dbReference type="Pfam" id="PF01068">
    <property type="entry name" value="DNA_ligase_A_M"/>
    <property type="match status" value="1"/>
</dbReference>
<dbReference type="CDD" id="cd07897">
    <property type="entry name" value="Adenylation_DNA_ligase_Bac1"/>
    <property type="match status" value="1"/>
</dbReference>
<dbReference type="InterPro" id="IPR016059">
    <property type="entry name" value="DNA_ligase_ATP-dep_CS"/>
</dbReference>
<comment type="catalytic activity">
    <reaction evidence="13">
        <text>ATP + (deoxyribonucleotide)n-3'-hydroxyl + 5'-phospho-(deoxyribonucleotide)m = (deoxyribonucleotide)n+m + AMP + diphosphate.</text>
        <dbReference type="EC" id="6.5.1.1"/>
    </reaction>
</comment>
<dbReference type="NCBIfam" id="TIGR04120">
    <property type="entry name" value="DNA_lig_bact"/>
    <property type="match status" value="1"/>
</dbReference>
<evidence type="ECO:0000256" key="10">
    <source>
        <dbReference type="ARBA" id="ARBA00023172"/>
    </source>
</evidence>
<dbReference type="GO" id="GO:0051301">
    <property type="term" value="P:cell division"/>
    <property type="evidence" value="ECO:0007669"/>
    <property type="project" value="UniProtKB-KW"/>
</dbReference>
<evidence type="ECO:0000256" key="3">
    <source>
        <dbReference type="ARBA" id="ARBA00022618"/>
    </source>
</evidence>
<protein>
    <recommendedName>
        <fullName evidence="1">DNA ligase (ATP)</fullName>
        <ecNumber evidence="1">6.5.1.1</ecNumber>
    </recommendedName>
</protein>
<evidence type="ECO:0000256" key="4">
    <source>
        <dbReference type="ARBA" id="ARBA00022705"/>
    </source>
</evidence>
<dbReference type="PROSITE" id="PS00697">
    <property type="entry name" value="DNA_LIGASE_A1"/>
    <property type="match status" value="1"/>
</dbReference>
<dbReference type="Proteomes" id="UP000032680">
    <property type="component" value="Unassembled WGS sequence"/>
</dbReference>
<dbReference type="Gene3D" id="1.10.3260.10">
    <property type="entry name" value="DNA ligase, ATP-dependent, N-terminal domain"/>
    <property type="match status" value="1"/>
</dbReference>
<evidence type="ECO:0000256" key="5">
    <source>
        <dbReference type="ARBA" id="ARBA00022723"/>
    </source>
</evidence>
<dbReference type="InterPro" id="IPR026333">
    <property type="entry name" value="ATP_dep_DNA_lig_pp_1105_fam"/>
</dbReference>
<dbReference type="EMBL" id="BANB01000671">
    <property type="protein sequence ID" value="GAN78174.1"/>
    <property type="molecule type" value="Genomic_DNA"/>
</dbReference>
<dbReference type="PANTHER" id="PTHR45674">
    <property type="entry name" value="DNA LIGASE 1/3 FAMILY MEMBER"/>
    <property type="match status" value="1"/>
</dbReference>
<dbReference type="InterPro" id="IPR012340">
    <property type="entry name" value="NA-bd_OB-fold"/>
</dbReference>
<dbReference type="GO" id="GO:0046872">
    <property type="term" value="F:metal ion binding"/>
    <property type="evidence" value="ECO:0007669"/>
    <property type="project" value="UniProtKB-KW"/>
</dbReference>
<feature type="region of interest" description="Disordered" evidence="14">
    <location>
        <begin position="521"/>
        <end position="541"/>
    </location>
</feature>
<organism evidence="16 17">
    <name type="scientific">Acidisphaera rubrifaciens HS-AP3</name>
    <dbReference type="NCBI Taxonomy" id="1231350"/>
    <lineage>
        <taxon>Bacteria</taxon>
        <taxon>Pseudomonadati</taxon>
        <taxon>Pseudomonadota</taxon>
        <taxon>Alphaproteobacteria</taxon>
        <taxon>Acetobacterales</taxon>
        <taxon>Acetobacteraceae</taxon>
        <taxon>Acidisphaera</taxon>
    </lineage>
</organism>
<feature type="domain" description="ATP-dependent DNA ligase family profile" evidence="15">
    <location>
        <begin position="300"/>
        <end position="430"/>
    </location>
</feature>
<dbReference type="PANTHER" id="PTHR45674:SF13">
    <property type="entry name" value="DNA LIGASE-RELATED"/>
    <property type="match status" value="1"/>
</dbReference>
<evidence type="ECO:0000256" key="11">
    <source>
        <dbReference type="ARBA" id="ARBA00023204"/>
    </source>
</evidence>
<keyword evidence="12" id="KW-0131">Cell cycle</keyword>
<name>A0A0D6PBE7_9PROT</name>
<evidence type="ECO:0000256" key="2">
    <source>
        <dbReference type="ARBA" id="ARBA00022598"/>
    </source>
</evidence>
<dbReference type="Gene3D" id="3.30.470.30">
    <property type="entry name" value="DNA ligase/mRNA capping enzyme"/>
    <property type="match status" value="1"/>
</dbReference>
<proteinExistence type="predicted"/>
<keyword evidence="11" id="KW-0234">DNA repair</keyword>
<dbReference type="SUPFAM" id="SSF50249">
    <property type="entry name" value="Nucleic acid-binding proteins"/>
    <property type="match status" value="1"/>
</dbReference>
<gene>
    <name evidence="16" type="ORF">Asru_0672_02</name>
</gene>
<keyword evidence="4" id="KW-0235">DNA replication</keyword>
<dbReference type="GO" id="GO:0003677">
    <property type="term" value="F:DNA binding"/>
    <property type="evidence" value="ECO:0007669"/>
    <property type="project" value="InterPro"/>
</dbReference>